<organism evidence="2 3">
    <name type="scientific">Thermoleptolyngbya sichuanensis A183</name>
    <dbReference type="NCBI Taxonomy" id="2737172"/>
    <lineage>
        <taxon>Bacteria</taxon>
        <taxon>Bacillati</taxon>
        <taxon>Cyanobacteriota</taxon>
        <taxon>Cyanophyceae</taxon>
        <taxon>Oculatellales</taxon>
        <taxon>Oculatellaceae</taxon>
        <taxon>Thermoleptolyngbya</taxon>
        <taxon>Thermoleptolyngbya sichuanensis</taxon>
    </lineage>
</organism>
<evidence type="ECO:0000313" key="2">
    <source>
        <dbReference type="EMBL" id="QKD84350.1"/>
    </source>
</evidence>
<name>A0A6M8BJK3_9CYAN</name>
<evidence type="ECO:0000256" key="1">
    <source>
        <dbReference type="SAM" id="Phobius"/>
    </source>
</evidence>
<feature type="transmembrane region" description="Helical" evidence="1">
    <location>
        <begin position="89"/>
        <end position="107"/>
    </location>
</feature>
<gene>
    <name evidence="2" type="ORF">HPC62_21160</name>
</gene>
<accession>A0A6M8BJK3</accession>
<reference evidence="2 3" key="1">
    <citation type="submission" date="2020-05" db="EMBL/GenBank/DDBJ databases">
        <title>Complete genome sequence of of a novel Thermoleptolyngbya strain isolated from hot springs of Ganzi, Sichuan China.</title>
        <authorList>
            <person name="Tang J."/>
            <person name="Daroch M."/>
            <person name="Li L."/>
            <person name="Waleron K."/>
            <person name="Waleron M."/>
            <person name="Waleron M."/>
        </authorList>
    </citation>
    <scope>NUCLEOTIDE SEQUENCE [LARGE SCALE GENOMIC DNA]</scope>
    <source>
        <strain evidence="2 3">PKUAC-SCTA183</strain>
    </source>
</reference>
<evidence type="ECO:0000313" key="3">
    <source>
        <dbReference type="Proteomes" id="UP000505210"/>
    </source>
</evidence>
<dbReference type="EMBL" id="CP053661">
    <property type="protein sequence ID" value="QKD84350.1"/>
    <property type="molecule type" value="Genomic_DNA"/>
</dbReference>
<keyword evidence="1" id="KW-0472">Membrane</keyword>
<dbReference type="AlphaFoldDB" id="A0A6M8BJK3"/>
<dbReference type="Proteomes" id="UP000505210">
    <property type="component" value="Chromosome"/>
</dbReference>
<dbReference type="RefSeq" id="WP_172358393.1">
    <property type="nucleotide sequence ID" value="NZ_CP053661.1"/>
</dbReference>
<dbReference type="KEGG" id="theu:HPC62_21160"/>
<keyword evidence="1" id="KW-1133">Transmembrane helix</keyword>
<feature type="transmembrane region" description="Helical" evidence="1">
    <location>
        <begin position="40"/>
        <end position="57"/>
    </location>
</feature>
<feature type="transmembrane region" description="Helical" evidence="1">
    <location>
        <begin position="64"/>
        <end position="83"/>
    </location>
</feature>
<protein>
    <submittedName>
        <fullName evidence="2">Uncharacterized protein</fullName>
    </submittedName>
</protein>
<keyword evidence="3" id="KW-1185">Reference proteome</keyword>
<sequence length="113" mass="12306">MDRLIVKLIGLALLVGGIYFLGKNVFFATSLAFYWRNLPATGSLLCLMGGVVSLIFFPRQTGSLGWGLLAVGILLVFLSGGAYLLPTSLWHFVVSFGAIAAGFKLFTEERIRF</sequence>
<keyword evidence="1" id="KW-0812">Transmembrane</keyword>
<proteinExistence type="predicted"/>
<feature type="transmembrane region" description="Helical" evidence="1">
    <location>
        <begin position="12"/>
        <end position="34"/>
    </location>
</feature>